<feature type="compositionally biased region" description="Polar residues" evidence="1">
    <location>
        <begin position="363"/>
        <end position="379"/>
    </location>
</feature>
<sequence length="379" mass="42272">MATKSPSCQSPDPDEPMAEFQKKKHPRPVAWPFHGVGRDPATLIGKHMSTGKSYECGEFGMFAFDIIEEEDPVVLVSHGSKEDGWQLGASLESIRKLKGASRDRPGKIIEAKTVYVKRYKHCVGSDGFPNEDKYYDLEEVSGIALKVEGMKYMAYFWCERGDTICEVDGDKECEHYADLWIAKSGEIDVTDNTTARYRSLNRRLGKLRQAKEEARSKQVAEAAEAQQHTESVIEVLEPRHPGELDEDQIQLVDLDSTNHEPQSPPPDLSDHPKWTAVNTLEGRAALASMGILEPSVHESVPEHYLHQGDTVMIHGGPSQGQGSWPGDEDWMDESEADSEALRSISGDDGYDGDDEKQRRKLTSRGSQRVTIDTSELTIN</sequence>
<comment type="caution">
    <text evidence="2">The sequence shown here is derived from an EMBL/GenBank/DDBJ whole genome shotgun (WGS) entry which is preliminary data.</text>
</comment>
<accession>A0AAD6IPS7</accession>
<gene>
    <name evidence="2" type="ORF">Dda_8995</name>
</gene>
<evidence type="ECO:0000256" key="1">
    <source>
        <dbReference type="SAM" id="MobiDB-lite"/>
    </source>
</evidence>
<organism evidence="2 3">
    <name type="scientific">Drechslerella dactyloides</name>
    <name type="common">Nematode-trapping fungus</name>
    <name type="synonym">Arthrobotrys dactyloides</name>
    <dbReference type="NCBI Taxonomy" id="74499"/>
    <lineage>
        <taxon>Eukaryota</taxon>
        <taxon>Fungi</taxon>
        <taxon>Dikarya</taxon>
        <taxon>Ascomycota</taxon>
        <taxon>Pezizomycotina</taxon>
        <taxon>Orbiliomycetes</taxon>
        <taxon>Orbiliales</taxon>
        <taxon>Orbiliaceae</taxon>
        <taxon>Drechslerella</taxon>
    </lineage>
</organism>
<protein>
    <submittedName>
        <fullName evidence="2">Uncharacterized protein</fullName>
    </submittedName>
</protein>
<dbReference type="EMBL" id="JAQGDS010000014">
    <property type="protein sequence ID" value="KAJ6256160.1"/>
    <property type="molecule type" value="Genomic_DNA"/>
</dbReference>
<name>A0AAD6IPS7_DREDA</name>
<reference evidence="2" key="1">
    <citation type="submission" date="2023-01" db="EMBL/GenBank/DDBJ databases">
        <title>The chitinases involved in constricting ring structure development in the nematode-trapping fungus Drechslerella dactyloides.</title>
        <authorList>
            <person name="Wang R."/>
            <person name="Zhang L."/>
            <person name="Tang P."/>
            <person name="Li S."/>
            <person name="Liang L."/>
        </authorList>
    </citation>
    <scope>NUCLEOTIDE SEQUENCE</scope>
    <source>
        <strain evidence="2">YMF1.00031</strain>
    </source>
</reference>
<proteinExistence type="predicted"/>
<feature type="compositionally biased region" description="Basic and acidic residues" evidence="1">
    <location>
        <begin position="209"/>
        <end position="218"/>
    </location>
</feature>
<feature type="region of interest" description="Disordered" evidence="1">
    <location>
        <begin position="315"/>
        <end position="379"/>
    </location>
</feature>
<evidence type="ECO:0000313" key="3">
    <source>
        <dbReference type="Proteomes" id="UP001221413"/>
    </source>
</evidence>
<keyword evidence="3" id="KW-1185">Reference proteome</keyword>
<feature type="region of interest" description="Disordered" evidence="1">
    <location>
        <begin position="1"/>
        <end position="32"/>
    </location>
</feature>
<feature type="region of interest" description="Disordered" evidence="1">
    <location>
        <begin position="208"/>
        <end position="231"/>
    </location>
</feature>
<evidence type="ECO:0000313" key="2">
    <source>
        <dbReference type="EMBL" id="KAJ6256160.1"/>
    </source>
</evidence>
<feature type="compositionally biased region" description="Polar residues" evidence="1">
    <location>
        <begin position="1"/>
        <end position="10"/>
    </location>
</feature>
<dbReference type="AlphaFoldDB" id="A0AAD6IPS7"/>
<feature type="compositionally biased region" description="Acidic residues" evidence="1">
    <location>
        <begin position="326"/>
        <end position="338"/>
    </location>
</feature>
<dbReference type="Proteomes" id="UP001221413">
    <property type="component" value="Unassembled WGS sequence"/>
</dbReference>